<dbReference type="PATRIC" id="fig|762836.4.peg.4470"/>
<name>A0A1E7WCK8_9BURK</name>
<sequence>MHASQTITPAATLTTPVLLLMAVATGLCAGSNYFNQPLLHSIAVALNVTDATAALTVTVSQLAYALGLLLFVPLGDKLERRSLASGLMLLAAAGLFISGYAASFSMLVIGTVLTGLFSVAAQTLVPMAATLSAPQRSGRAVGLVMSGLLSGILLARSAAGLLSDLGGWHTVYRAAGCMMVALALALWYVLPASRNPVSMSYGQVLRSLLALAARHPRLRSRTLVGALTFASVSVVLSSTTLLLSGPGFALGDSQIGLVGLLGVAGAMMASVAGRLNDKGWGLATSAACLLLLLVSWGALRLGLASLPWILVGTLLIDIALAGVHIGNQGVIYQLDPQARSRINAVYMTGYFAGAATGSALGSLAWQLAGWRGVCVAGAALGLMAGAALWHDYRLARSR</sequence>
<evidence type="ECO:0000256" key="1">
    <source>
        <dbReference type="ARBA" id="ARBA00022692"/>
    </source>
</evidence>
<keyword evidence="7" id="KW-1185">Reference proteome</keyword>
<evidence type="ECO:0000259" key="5">
    <source>
        <dbReference type="PROSITE" id="PS50850"/>
    </source>
</evidence>
<reference evidence="7" key="1">
    <citation type="journal article" date="2016" name="Front. Microbiol.">
        <title>Molecular Keys to the Janthinobacterium and Duganella spp. Interaction with the Plant Pathogen Fusarium graminearum.</title>
        <authorList>
            <person name="Haack F.S."/>
            <person name="Poehlein A."/>
            <person name="Kroger C."/>
            <person name="Voigt C.A."/>
            <person name="Piepenbring M."/>
            <person name="Bode H.B."/>
            <person name="Daniel R."/>
            <person name="Schafer W."/>
            <person name="Streit W.R."/>
        </authorList>
    </citation>
    <scope>NUCLEOTIDE SEQUENCE [LARGE SCALE GENOMIC DNA]</scope>
    <source>
        <strain evidence="7">T54</strain>
    </source>
</reference>
<dbReference type="InterPro" id="IPR011701">
    <property type="entry name" value="MFS"/>
</dbReference>
<feature type="transmembrane region" description="Helical" evidence="4">
    <location>
        <begin position="255"/>
        <end position="273"/>
    </location>
</feature>
<protein>
    <submittedName>
        <fullName evidence="6">Putative transporter</fullName>
    </submittedName>
</protein>
<comment type="caution">
    <text evidence="6">The sequence shown here is derived from an EMBL/GenBank/DDBJ whole genome shotgun (WGS) entry which is preliminary data.</text>
</comment>
<evidence type="ECO:0000256" key="4">
    <source>
        <dbReference type="SAM" id="Phobius"/>
    </source>
</evidence>
<accession>A0A1E7WCK8</accession>
<gene>
    <name evidence="6" type="ORF">DUPY_43420</name>
</gene>
<dbReference type="Gene3D" id="1.20.1250.20">
    <property type="entry name" value="MFS general substrate transporter like domains"/>
    <property type="match status" value="1"/>
</dbReference>
<dbReference type="Proteomes" id="UP000175989">
    <property type="component" value="Unassembled WGS sequence"/>
</dbReference>
<feature type="transmembrane region" description="Helical" evidence="4">
    <location>
        <begin position="83"/>
        <end position="101"/>
    </location>
</feature>
<feature type="transmembrane region" description="Helical" evidence="4">
    <location>
        <begin position="171"/>
        <end position="190"/>
    </location>
</feature>
<evidence type="ECO:0000256" key="2">
    <source>
        <dbReference type="ARBA" id="ARBA00022989"/>
    </source>
</evidence>
<dbReference type="PANTHER" id="PTHR42910:SF1">
    <property type="entry name" value="MAJOR FACILITATOR SUPERFAMILY (MFS) PROFILE DOMAIN-CONTAINING PROTEIN"/>
    <property type="match status" value="1"/>
</dbReference>
<dbReference type="EMBL" id="LROM01000125">
    <property type="protein sequence ID" value="OEZ95333.1"/>
    <property type="molecule type" value="Genomic_DNA"/>
</dbReference>
<dbReference type="OrthoDB" id="9815356at2"/>
<dbReference type="InterPro" id="IPR020846">
    <property type="entry name" value="MFS_dom"/>
</dbReference>
<dbReference type="Pfam" id="PF07690">
    <property type="entry name" value="MFS_1"/>
    <property type="match status" value="1"/>
</dbReference>
<feature type="transmembrane region" description="Helical" evidence="4">
    <location>
        <begin position="52"/>
        <end position="71"/>
    </location>
</feature>
<feature type="transmembrane region" description="Helical" evidence="4">
    <location>
        <begin position="370"/>
        <end position="389"/>
    </location>
</feature>
<proteinExistence type="predicted"/>
<keyword evidence="3 4" id="KW-0472">Membrane</keyword>
<organism evidence="6 7">
    <name type="scientific">Duganella phyllosphaerae</name>
    <dbReference type="NCBI Taxonomy" id="762836"/>
    <lineage>
        <taxon>Bacteria</taxon>
        <taxon>Pseudomonadati</taxon>
        <taxon>Pseudomonadota</taxon>
        <taxon>Betaproteobacteria</taxon>
        <taxon>Burkholderiales</taxon>
        <taxon>Oxalobacteraceae</taxon>
        <taxon>Telluria group</taxon>
        <taxon>Duganella</taxon>
    </lineage>
</organism>
<dbReference type="CDD" id="cd17324">
    <property type="entry name" value="MFS_NepI_like"/>
    <property type="match status" value="1"/>
</dbReference>
<dbReference type="AlphaFoldDB" id="A0A1E7WCK8"/>
<evidence type="ECO:0000313" key="6">
    <source>
        <dbReference type="EMBL" id="OEZ95333.1"/>
    </source>
</evidence>
<feature type="transmembrane region" description="Helical" evidence="4">
    <location>
        <begin position="223"/>
        <end position="243"/>
    </location>
</feature>
<feature type="domain" description="Major facilitator superfamily (MFS) profile" evidence="5">
    <location>
        <begin position="17"/>
        <end position="396"/>
    </location>
</feature>
<evidence type="ECO:0000256" key="3">
    <source>
        <dbReference type="ARBA" id="ARBA00023136"/>
    </source>
</evidence>
<feature type="transmembrane region" description="Helical" evidence="4">
    <location>
        <begin position="140"/>
        <end position="159"/>
    </location>
</feature>
<dbReference type="PANTHER" id="PTHR42910">
    <property type="entry name" value="TRANSPORTER SCO4007-RELATED"/>
    <property type="match status" value="1"/>
</dbReference>
<dbReference type="SUPFAM" id="SSF103473">
    <property type="entry name" value="MFS general substrate transporter"/>
    <property type="match status" value="1"/>
</dbReference>
<evidence type="ECO:0000313" key="7">
    <source>
        <dbReference type="Proteomes" id="UP000175989"/>
    </source>
</evidence>
<keyword evidence="1 4" id="KW-0812">Transmembrane</keyword>
<dbReference type="PROSITE" id="PS50850">
    <property type="entry name" value="MFS"/>
    <property type="match status" value="1"/>
</dbReference>
<feature type="transmembrane region" description="Helical" evidence="4">
    <location>
        <begin position="280"/>
        <end position="299"/>
    </location>
</feature>
<dbReference type="InterPro" id="IPR036259">
    <property type="entry name" value="MFS_trans_sf"/>
</dbReference>
<feature type="transmembrane region" description="Helical" evidence="4">
    <location>
        <begin position="305"/>
        <end position="323"/>
    </location>
</feature>
<keyword evidence="2 4" id="KW-1133">Transmembrane helix</keyword>
<dbReference type="RefSeq" id="WP_070251002.1">
    <property type="nucleotide sequence ID" value="NZ_LROM01000125.1"/>
</dbReference>
<dbReference type="GO" id="GO:0022857">
    <property type="term" value="F:transmembrane transporter activity"/>
    <property type="evidence" value="ECO:0007669"/>
    <property type="project" value="InterPro"/>
</dbReference>
<feature type="transmembrane region" description="Helical" evidence="4">
    <location>
        <begin position="344"/>
        <end position="364"/>
    </location>
</feature>
<feature type="transmembrane region" description="Helical" evidence="4">
    <location>
        <begin position="107"/>
        <end position="128"/>
    </location>
</feature>